<comment type="cofactor">
    <cofactor evidence="1">
        <name>Co(2+)</name>
        <dbReference type="ChEBI" id="CHEBI:48828"/>
    </cofactor>
</comment>
<evidence type="ECO:0000256" key="8">
    <source>
        <dbReference type="ARBA" id="ARBA00022801"/>
    </source>
</evidence>
<comment type="cofactor">
    <cofactor evidence="3">
        <name>Zn(2+)</name>
        <dbReference type="ChEBI" id="CHEBI:29105"/>
    </cofactor>
</comment>
<dbReference type="EMBL" id="LR792683">
    <property type="protein sequence ID" value="CAB3390784.1"/>
    <property type="molecule type" value="Genomic_DNA"/>
</dbReference>
<keyword evidence="5 10" id="KW-0031">Aminopeptidase</keyword>
<dbReference type="PRINTS" id="PR00919">
    <property type="entry name" value="THERMOPTASE"/>
</dbReference>
<sequence>MLTGNALRDQLRKYAELAVKVGVNLQPGQHLVIGYGIRQVLPEHVEFARTLTEVGYGAGAKFVHVDWGDEWWVRETILRGDLETFKSRARHQVEWVQRLADEGAVYLALPATDPDLFAGIDPKQVTAFLNAQAEIFRPFNDKRTNDEYAWSLMSAPTQAWADKVFPELPPEHRLDALWNDILICSRADGPDPVGAWREHLENLKKRAQWLTDLRIHRLHYRAPGTNLTVELPETHYWAAASNQTPQGVAFVANIPTEEVYTVPLREGVEGTVSSTMPLNHNGSLIEGIRLRFEKGKIVEATADRGENALRHIVETDEGSRYLGEISLVPVDSPIFQRGRLFYNTLFDENASCHLAIGNAYPLIEGGHDLDRAAWRAAGLNQSLVHVDFMVGSDRMDIDAETRSGETVPIFRSGRWAESV</sequence>
<dbReference type="InterPro" id="IPR000787">
    <property type="entry name" value="Peptidase_M29"/>
</dbReference>
<reference evidence="10 11" key="1">
    <citation type="submission" date="2020-04" db="EMBL/GenBank/DDBJ databases">
        <authorList>
            <person name="Hogendoorn C."/>
        </authorList>
    </citation>
    <scope>NUCLEOTIDE SEQUENCE [LARGE SCALE GENOMIC DNA]</scope>
    <source>
        <strain evidence="10">COOX1</strain>
    </source>
</reference>
<dbReference type="AlphaFoldDB" id="A0A6F9E3A3"/>
<evidence type="ECO:0000256" key="1">
    <source>
        <dbReference type="ARBA" id="ARBA00001941"/>
    </source>
</evidence>
<dbReference type="InterPro" id="IPR052170">
    <property type="entry name" value="M29_Exopeptidase"/>
</dbReference>
<evidence type="ECO:0000256" key="3">
    <source>
        <dbReference type="ARBA" id="ARBA00001947"/>
    </source>
</evidence>
<evidence type="ECO:0000256" key="2">
    <source>
        <dbReference type="ARBA" id="ARBA00001946"/>
    </source>
</evidence>
<dbReference type="SUPFAM" id="SSF144052">
    <property type="entry name" value="Thermophilic metalloprotease-like"/>
    <property type="match status" value="1"/>
</dbReference>
<dbReference type="PANTHER" id="PTHR34448">
    <property type="entry name" value="AMINOPEPTIDASE"/>
    <property type="match status" value="1"/>
</dbReference>
<keyword evidence="6" id="KW-0645">Protease</keyword>
<name>A0A6F9E3A3_9BACL</name>
<evidence type="ECO:0000256" key="5">
    <source>
        <dbReference type="ARBA" id="ARBA00022438"/>
    </source>
</evidence>
<dbReference type="Pfam" id="PF02073">
    <property type="entry name" value="Peptidase_M29"/>
    <property type="match status" value="1"/>
</dbReference>
<dbReference type="GO" id="GO:0008237">
    <property type="term" value="F:metallopeptidase activity"/>
    <property type="evidence" value="ECO:0007669"/>
    <property type="project" value="UniProtKB-KW"/>
</dbReference>
<keyword evidence="7" id="KW-0479">Metal-binding</keyword>
<keyword evidence="8 10" id="KW-0378">Hydrolase</keyword>
<accession>A0A6F9E3A3</accession>
<evidence type="ECO:0000313" key="11">
    <source>
        <dbReference type="Proteomes" id="UP000502196"/>
    </source>
</evidence>
<dbReference type="RefSeq" id="WP_197957622.1">
    <property type="nucleotide sequence ID" value="NZ_CP047972.1"/>
</dbReference>
<dbReference type="GO" id="GO:0004177">
    <property type="term" value="F:aminopeptidase activity"/>
    <property type="evidence" value="ECO:0007669"/>
    <property type="project" value="UniProtKB-KW"/>
</dbReference>
<organism evidence="10 11">
    <name type="scientific">Kyrpidia spormannii</name>
    <dbReference type="NCBI Taxonomy" id="2055160"/>
    <lineage>
        <taxon>Bacteria</taxon>
        <taxon>Bacillati</taxon>
        <taxon>Bacillota</taxon>
        <taxon>Bacilli</taxon>
        <taxon>Bacillales</taxon>
        <taxon>Alicyclobacillaceae</taxon>
        <taxon>Kyrpidia</taxon>
    </lineage>
</organism>
<dbReference type="Proteomes" id="UP000502196">
    <property type="component" value="Chromosome"/>
</dbReference>
<evidence type="ECO:0000256" key="4">
    <source>
        <dbReference type="ARBA" id="ARBA00008236"/>
    </source>
</evidence>
<dbReference type="InterPro" id="IPR035097">
    <property type="entry name" value="M29_N-terminal"/>
</dbReference>
<dbReference type="PANTHER" id="PTHR34448:SF3">
    <property type="entry name" value="AMINOPEPTIDASE AMPS"/>
    <property type="match status" value="1"/>
</dbReference>
<comment type="similarity">
    <text evidence="4">Belongs to the peptidase M29 family.</text>
</comment>
<evidence type="ECO:0000256" key="7">
    <source>
        <dbReference type="ARBA" id="ARBA00022723"/>
    </source>
</evidence>
<keyword evidence="9" id="KW-0482">Metalloprotease</keyword>
<dbReference type="EC" id="3.4.11.-" evidence="10"/>
<evidence type="ECO:0000256" key="6">
    <source>
        <dbReference type="ARBA" id="ARBA00022670"/>
    </source>
</evidence>
<evidence type="ECO:0000256" key="9">
    <source>
        <dbReference type="ARBA" id="ARBA00023049"/>
    </source>
</evidence>
<comment type="cofactor">
    <cofactor evidence="2">
        <name>Mg(2+)</name>
        <dbReference type="ChEBI" id="CHEBI:18420"/>
    </cofactor>
</comment>
<evidence type="ECO:0000313" key="10">
    <source>
        <dbReference type="EMBL" id="CAB3390784.1"/>
    </source>
</evidence>
<protein>
    <submittedName>
        <fullName evidence="10">Aminopeptidase 2</fullName>
        <ecNumber evidence="10">3.4.11.-</ecNumber>
    </submittedName>
</protein>
<gene>
    <name evidence="10" type="ORF">COOX1_0586</name>
</gene>
<dbReference type="GO" id="GO:0006508">
    <property type="term" value="P:proteolysis"/>
    <property type="evidence" value="ECO:0007669"/>
    <property type="project" value="UniProtKB-KW"/>
</dbReference>
<proteinExistence type="inferred from homology"/>
<dbReference type="GO" id="GO:0046872">
    <property type="term" value="F:metal ion binding"/>
    <property type="evidence" value="ECO:0007669"/>
    <property type="project" value="UniProtKB-KW"/>
</dbReference>
<dbReference type="Gene3D" id="3.40.1830.10">
    <property type="entry name" value="Thermophilic metalloprotease (M29)"/>
    <property type="match status" value="1"/>
</dbReference>